<gene>
    <name evidence="1" type="ORF">CUS89_01415</name>
</gene>
<protein>
    <submittedName>
        <fullName evidence="1">Addiction module antitoxin</fullName>
    </submittedName>
</protein>
<dbReference type="Gene3D" id="2.10.260.10">
    <property type="match status" value="1"/>
</dbReference>
<accession>A0A2S7RZ03</accession>
<sequence>MDKIRKYKIRKSGNSDVTTIPNEVKEYIGVKTGESISYMFDTDGAVRIVKAQEEIDIDTIVDSVMNQYDQALKDLVDL</sequence>
<proteinExistence type="predicted"/>
<dbReference type="SUPFAM" id="SSF89447">
    <property type="entry name" value="AbrB/MazE/MraZ-like"/>
    <property type="match status" value="1"/>
</dbReference>
<organism evidence="1 2">
    <name type="scientific">Enterococcus mundtii</name>
    <dbReference type="NCBI Taxonomy" id="53346"/>
    <lineage>
        <taxon>Bacteria</taxon>
        <taxon>Bacillati</taxon>
        <taxon>Bacillota</taxon>
        <taxon>Bacilli</taxon>
        <taxon>Lactobacillales</taxon>
        <taxon>Enterococcaceae</taxon>
        <taxon>Enterococcus</taxon>
    </lineage>
</organism>
<dbReference type="RefSeq" id="WP_104870755.1">
    <property type="nucleotide sequence ID" value="NZ_PUAP01000004.1"/>
</dbReference>
<evidence type="ECO:0000313" key="1">
    <source>
        <dbReference type="EMBL" id="PQF25449.1"/>
    </source>
</evidence>
<dbReference type="Proteomes" id="UP000237934">
    <property type="component" value="Unassembled WGS sequence"/>
</dbReference>
<name>A0A2S7RZ03_ENTMU</name>
<dbReference type="AlphaFoldDB" id="A0A2S7RZ03"/>
<evidence type="ECO:0000313" key="2">
    <source>
        <dbReference type="Proteomes" id="UP000237934"/>
    </source>
</evidence>
<dbReference type="NCBIfam" id="TIGR02609">
    <property type="entry name" value="doc_partner"/>
    <property type="match status" value="1"/>
</dbReference>
<dbReference type="InterPro" id="IPR013432">
    <property type="entry name" value="Doc_partner"/>
</dbReference>
<comment type="caution">
    <text evidence="1">The sequence shown here is derived from an EMBL/GenBank/DDBJ whole genome shotgun (WGS) entry which is preliminary data.</text>
</comment>
<reference evidence="1 2" key="1">
    <citation type="journal article" date="2018" name="Pathog. Dis.">
        <title>Whole-genome sequencing based characterization of antimicrobial resistance in Enterococcus.</title>
        <authorList>
            <person name="Tyson G."/>
        </authorList>
    </citation>
    <scope>NUCLEOTIDE SEQUENCE [LARGE SCALE GENOMIC DNA]</scope>
    <source>
        <strain evidence="1 2">CVM N55263</strain>
    </source>
</reference>
<dbReference type="EMBL" id="PUAP01000004">
    <property type="protein sequence ID" value="PQF25449.1"/>
    <property type="molecule type" value="Genomic_DNA"/>
</dbReference>
<dbReference type="InterPro" id="IPR037914">
    <property type="entry name" value="SpoVT-AbrB_sf"/>
</dbReference>